<dbReference type="PROSITE" id="PS01227">
    <property type="entry name" value="UPF0012"/>
    <property type="match status" value="1"/>
</dbReference>
<dbReference type="Pfam" id="PF00795">
    <property type="entry name" value="CN_hydrolase"/>
    <property type="match status" value="1"/>
</dbReference>
<dbReference type="PANTHER" id="PTHR23088">
    <property type="entry name" value="NITRILASE-RELATED"/>
    <property type="match status" value="1"/>
</dbReference>
<accession>A0ABU8GF86</accession>
<dbReference type="Gene3D" id="3.60.110.10">
    <property type="entry name" value="Carbon-nitrogen hydrolase"/>
    <property type="match status" value="1"/>
</dbReference>
<dbReference type="PROSITE" id="PS50263">
    <property type="entry name" value="CN_HYDROLASE"/>
    <property type="match status" value="1"/>
</dbReference>
<reference evidence="3 4" key="1">
    <citation type="submission" date="2024-03" db="EMBL/GenBank/DDBJ databases">
        <title>First Report of Pectobacterium brasiliscabiei causing potato scab in china.</title>
        <authorList>
            <person name="Handique U."/>
        </authorList>
    </citation>
    <scope>NUCLEOTIDE SEQUENCE [LARGE SCALE GENOMIC DNA]</scope>
    <source>
        <strain evidence="3 4">ZRIMU1503</strain>
    </source>
</reference>
<dbReference type="CDD" id="cd07583">
    <property type="entry name" value="nitrilase_5"/>
    <property type="match status" value="1"/>
</dbReference>
<protein>
    <submittedName>
        <fullName evidence="3">Carbon-nitrogen family hydrolase</fullName>
    </submittedName>
</protein>
<evidence type="ECO:0000259" key="2">
    <source>
        <dbReference type="PROSITE" id="PS50263"/>
    </source>
</evidence>
<dbReference type="InterPro" id="IPR036526">
    <property type="entry name" value="C-N_Hydrolase_sf"/>
</dbReference>
<evidence type="ECO:0000256" key="1">
    <source>
        <dbReference type="ARBA" id="ARBA00010613"/>
    </source>
</evidence>
<dbReference type="InterPro" id="IPR003010">
    <property type="entry name" value="C-N_Hydrolase"/>
</dbReference>
<evidence type="ECO:0000313" key="4">
    <source>
        <dbReference type="Proteomes" id="UP001365781"/>
    </source>
</evidence>
<dbReference type="GO" id="GO:0016787">
    <property type="term" value="F:hydrolase activity"/>
    <property type="evidence" value="ECO:0007669"/>
    <property type="project" value="UniProtKB-KW"/>
</dbReference>
<dbReference type="Proteomes" id="UP001365781">
    <property type="component" value="Unassembled WGS sequence"/>
</dbReference>
<dbReference type="SUPFAM" id="SSF56317">
    <property type="entry name" value="Carbon-nitrogen hydrolase"/>
    <property type="match status" value="1"/>
</dbReference>
<sequence>MRASLIQIGVDEDESVDSRRRRVASLVREQSGADLVVLPELWTTGAFAFESFTAAAEPLQGPTYEAMAKAASDTGVWLHAGSIPERGPDGSLYNTSLVFSPSGDLAASYRKIHRFGFDKGEAVLMGAGAELVTLQLPGTTAGIATCYDLRFPELFRGLVDAGAETFVLCAGWPERRRAHWTLLARARAVENQAYVLACGTAGTHAGVPQAGHSIVVDPWGEVLAEAGPGEEVLTVEFDPARVAATREQFPALKDRLLGLETPRR</sequence>
<evidence type="ECO:0000313" key="3">
    <source>
        <dbReference type="EMBL" id="MEI5611838.1"/>
    </source>
</evidence>
<comment type="similarity">
    <text evidence="1">Belongs to the carbon-nitrogen hydrolase superfamily. NIT1/NIT2 family.</text>
</comment>
<name>A0ABU8GF86_9ACTN</name>
<organism evidence="3 4">
    <name type="scientific">Streptomyces brasiliscabiei</name>
    <dbReference type="NCBI Taxonomy" id="2736302"/>
    <lineage>
        <taxon>Bacteria</taxon>
        <taxon>Bacillati</taxon>
        <taxon>Actinomycetota</taxon>
        <taxon>Actinomycetes</taxon>
        <taxon>Kitasatosporales</taxon>
        <taxon>Streptomycetaceae</taxon>
        <taxon>Streptomyces</taxon>
    </lineage>
</organism>
<dbReference type="RefSeq" id="WP_336539004.1">
    <property type="nucleotide sequence ID" value="NZ_JBBAYL010000014.1"/>
</dbReference>
<dbReference type="InterPro" id="IPR001110">
    <property type="entry name" value="UPF0012_CS"/>
</dbReference>
<dbReference type="EMBL" id="JBBAYM010000014">
    <property type="protein sequence ID" value="MEI5611838.1"/>
    <property type="molecule type" value="Genomic_DNA"/>
</dbReference>
<keyword evidence="3" id="KW-0378">Hydrolase</keyword>
<dbReference type="PANTHER" id="PTHR23088:SF27">
    <property type="entry name" value="DEAMINATED GLUTATHIONE AMIDASE"/>
    <property type="match status" value="1"/>
</dbReference>
<keyword evidence="4" id="KW-1185">Reference proteome</keyword>
<feature type="domain" description="CN hydrolase" evidence="2">
    <location>
        <begin position="1"/>
        <end position="239"/>
    </location>
</feature>
<gene>
    <name evidence="3" type="ORF">WB403_22010</name>
</gene>
<comment type="caution">
    <text evidence="3">The sequence shown here is derived from an EMBL/GenBank/DDBJ whole genome shotgun (WGS) entry which is preliminary data.</text>
</comment>
<proteinExistence type="inferred from homology"/>